<proteinExistence type="predicted"/>
<dbReference type="InterPro" id="IPR013325">
    <property type="entry name" value="RNA_pol_sigma_r2"/>
</dbReference>
<dbReference type="SUPFAM" id="SSF88946">
    <property type="entry name" value="Sigma2 domain of RNA polymerase sigma factors"/>
    <property type="match status" value="1"/>
</dbReference>
<reference evidence="1" key="1">
    <citation type="submission" date="2022-10" db="EMBL/GenBank/DDBJ databases">
        <authorList>
            <person name="Aires J."/>
            <person name="Mesa V."/>
        </authorList>
    </citation>
    <scope>NUCLEOTIDE SEQUENCE</scope>
    <source>
        <strain evidence="1">Clostridium neonatale JD116</strain>
    </source>
</reference>
<sequence length="191" mass="21813">MNYTQIESLVQSSKQGNTTSKELLAEAFKPFILSISKRTFINGYDFYDIQNECFRILFNCVSLYNTENNRFVAYATSGIKKSLNDLIKKSKNRSHAEGHEALILCGYLDHFLPSEIPTTEEVLCEKADYEIVKSALSKLPTKEKNLITYVFLGNNTVRAYAALHNINYSTAIFIKNNALKILFKEINMLNE</sequence>
<name>A0AAD1YJU0_9CLOT</name>
<dbReference type="SUPFAM" id="SSF88659">
    <property type="entry name" value="Sigma3 and sigma4 domains of RNA polymerase sigma factors"/>
    <property type="match status" value="1"/>
</dbReference>
<dbReference type="GO" id="GO:0003700">
    <property type="term" value="F:DNA-binding transcription factor activity"/>
    <property type="evidence" value="ECO:0007669"/>
    <property type="project" value="InterPro"/>
</dbReference>
<evidence type="ECO:0000313" key="2">
    <source>
        <dbReference type="Proteomes" id="UP001189143"/>
    </source>
</evidence>
<protein>
    <submittedName>
        <fullName evidence="1">ECF RNA polymerase sigma factor</fullName>
    </submittedName>
</protein>
<organism evidence="1 2">
    <name type="scientific">Clostridium neonatale</name>
    <dbReference type="NCBI Taxonomy" id="137838"/>
    <lineage>
        <taxon>Bacteria</taxon>
        <taxon>Bacillati</taxon>
        <taxon>Bacillota</taxon>
        <taxon>Clostridia</taxon>
        <taxon>Eubacteriales</taxon>
        <taxon>Clostridiaceae</taxon>
        <taxon>Clostridium</taxon>
    </lineage>
</organism>
<comment type="caution">
    <text evidence="1">The sequence shown here is derived from an EMBL/GenBank/DDBJ whole genome shotgun (WGS) entry which is preliminary data.</text>
</comment>
<evidence type="ECO:0000313" key="1">
    <source>
        <dbReference type="EMBL" id="CAI3666788.1"/>
    </source>
</evidence>
<dbReference type="AlphaFoldDB" id="A0AAD1YJU0"/>
<dbReference type="InterPro" id="IPR014284">
    <property type="entry name" value="RNA_pol_sigma-70_dom"/>
</dbReference>
<dbReference type="NCBIfam" id="TIGR02937">
    <property type="entry name" value="sigma70-ECF"/>
    <property type="match status" value="1"/>
</dbReference>
<gene>
    <name evidence="1" type="ORF">CNEO2_660002</name>
</gene>
<dbReference type="RefSeq" id="WP_317049737.1">
    <property type="nucleotide sequence ID" value="NZ_CAMRXC010000249.1"/>
</dbReference>
<accession>A0AAD1YJU0</accession>
<dbReference type="GO" id="GO:0006352">
    <property type="term" value="P:DNA-templated transcription initiation"/>
    <property type="evidence" value="ECO:0007669"/>
    <property type="project" value="InterPro"/>
</dbReference>
<dbReference type="InterPro" id="IPR013324">
    <property type="entry name" value="RNA_pol_sigma_r3/r4-like"/>
</dbReference>
<dbReference type="EMBL" id="CAMTCP010000266">
    <property type="protein sequence ID" value="CAI3666788.1"/>
    <property type="molecule type" value="Genomic_DNA"/>
</dbReference>
<dbReference type="Proteomes" id="UP001189143">
    <property type="component" value="Unassembled WGS sequence"/>
</dbReference>